<evidence type="ECO:0000313" key="3">
    <source>
        <dbReference type="Proteomes" id="UP001054945"/>
    </source>
</evidence>
<name>A0AAV4U0T6_CAEEX</name>
<accession>A0AAV4U0T6</accession>
<organism evidence="2 3">
    <name type="scientific">Caerostris extrusa</name>
    <name type="common">Bark spider</name>
    <name type="synonym">Caerostris bankana</name>
    <dbReference type="NCBI Taxonomy" id="172846"/>
    <lineage>
        <taxon>Eukaryota</taxon>
        <taxon>Metazoa</taxon>
        <taxon>Ecdysozoa</taxon>
        <taxon>Arthropoda</taxon>
        <taxon>Chelicerata</taxon>
        <taxon>Arachnida</taxon>
        <taxon>Araneae</taxon>
        <taxon>Araneomorphae</taxon>
        <taxon>Entelegynae</taxon>
        <taxon>Araneoidea</taxon>
        <taxon>Araneidae</taxon>
        <taxon>Caerostris</taxon>
    </lineage>
</organism>
<comment type="caution">
    <text evidence="2">The sequence shown here is derived from an EMBL/GenBank/DDBJ whole genome shotgun (WGS) entry which is preliminary data.</text>
</comment>
<proteinExistence type="predicted"/>
<evidence type="ECO:0000256" key="1">
    <source>
        <dbReference type="SAM" id="Phobius"/>
    </source>
</evidence>
<dbReference type="AlphaFoldDB" id="A0AAV4U0T6"/>
<dbReference type="Proteomes" id="UP001054945">
    <property type="component" value="Unassembled WGS sequence"/>
</dbReference>
<reference evidence="2 3" key="1">
    <citation type="submission" date="2021-06" db="EMBL/GenBank/DDBJ databases">
        <title>Caerostris extrusa draft genome.</title>
        <authorList>
            <person name="Kono N."/>
            <person name="Arakawa K."/>
        </authorList>
    </citation>
    <scope>NUCLEOTIDE SEQUENCE [LARGE SCALE GENOMIC DNA]</scope>
</reference>
<dbReference type="EMBL" id="BPLR01012100">
    <property type="protein sequence ID" value="GIY51394.1"/>
    <property type="molecule type" value="Genomic_DNA"/>
</dbReference>
<keyword evidence="3" id="KW-1185">Reference proteome</keyword>
<feature type="transmembrane region" description="Helical" evidence="1">
    <location>
        <begin position="104"/>
        <end position="131"/>
    </location>
</feature>
<sequence length="142" mass="16007">MLGYSGKQQKCLNAVLSNVSDNNLFRKLMVGSYLTVLSLVRSVHHFRLVNLFSGTLLAGSYRLVSAPPIPYFLFRASGSFCFSQCSIFPSQKLPSTLSGSFQEIQALLIVVIISFFPSGTFFLAPPFFFLFDVRFTFLIRFY</sequence>
<gene>
    <name evidence="2" type="ORF">CEXT_165791</name>
</gene>
<keyword evidence="1" id="KW-1133">Transmembrane helix</keyword>
<evidence type="ECO:0000313" key="2">
    <source>
        <dbReference type="EMBL" id="GIY51394.1"/>
    </source>
</evidence>
<evidence type="ECO:0008006" key="4">
    <source>
        <dbReference type="Google" id="ProtNLM"/>
    </source>
</evidence>
<keyword evidence="1" id="KW-0472">Membrane</keyword>
<keyword evidence="1" id="KW-0812">Transmembrane</keyword>
<protein>
    <recommendedName>
        <fullName evidence="4">Transmembrane protein</fullName>
    </recommendedName>
</protein>